<feature type="non-terminal residue" evidence="1">
    <location>
        <position position="1"/>
    </location>
</feature>
<dbReference type="VEuPathDB" id="FungiDB:MPH_13334"/>
<dbReference type="EMBL" id="AHHD01000595">
    <property type="protein sequence ID" value="EKG09609.1"/>
    <property type="molecule type" value="Genomic_DNA"/>
</dbReference>
<proteinExistence type="predicted"/>
<dbReference type="Proteomes" id="UP000007129">
    <property type="component" value="Unassembled WGS sequence"/>
</dbReference>
<name>K2RHM6_MACPH</name>
<evidence type="ECO:0000313" key="2">
    <source>
        <dbReference type="Proteomes" id="UP000007129"/>
    </source>
</evidence>
<evidence type="ECO:0000313" key="1">
    <source>
        <dbReference type="EMBL" id="EKG09609.1"/>
    </source>
</evidence>
<dbReference type="AlphaFoldDB" id="K2RHM6"/>
<gene>
    <name evidence="1" type="ORF">MPH_13334</name>
</gene>
<reference evidence="1 2" key="1">
    <citation type="journal article" date="2012" name="BMC Genomics">
        <title>Tools to kill: Genome of one of the most destructive plant pathogenic fungi Macrophomina phaseolina.</title>
        <authorList>
            <person name="Islam M.S."/>
            <person name="Haque M.S."/>
            <person name="Islam M.M."/>
            <person name="Emdad E.M."/>
            <person name="Halim A."/>
            <person name="Hossen Q.M.M."/>
            <person name="Hossain M.Z."/>
            <person name="Ahmed B."/>
            <person name="Rahim S."/>
            <person name="Rahman M.S."/>
            <person name="Alam M.M."/>
            <person name="Hou S."/>
            <person name="Wan X."/>
            <person name="Saito J.A."/>
            <person name="Alam M."/>
        </authorList>
    </citation>
    <scope>NUCLEOTIDE SEQUENCE [LARGE SCALE GENOMIC DNA]</scope>
    <source>
        <strain evidence="1 2">MS6</strain>
    </source>
</reference>
<organism evidence="1 2">
    <name type="scientific">Macrophomina phaseolina (strain MS6)</name>
    <name type="common">Charcoal rot fungus</name>
    <dbReference type="NCBI Taxonomy" id="1126212"/>
    <lineage>
        <taxon>Eukaryota</taxon>
        <taxon>Fungi</taxon>
        <taxon>Dikarya</taxon>
        <taxon>Ascomycota</taxon>
        <taxon>Pezizomycotina</taxon>
        <taxon>Dothideomycetes</taxon>
        <taxon>Dothideomycetes incertae sedis</taxon>
        <taxon>Botryosphaeriales</taxon>
        <taxon>Botryosphaeriaceae</taxon>
        <taxon>Macrophomina</taxon>
    </lineage>
</organism>
<comment type="caution">
    <text evidence="1">The sequence shown here is derived from an EMBL/GenBank/DDBJ whole genome shotgun (WGS) entry which is preliminary data.</text>
</comment>
<sequence>ITITTRWDGTGNRDCAYQASARHVCHRVDAVGFEACLDAAFPCASSAAAPSSFVNQDRCCGCLFEVRSCLNAPGYDPSGSQTWKPTATTIEPGCHVWERNSGWYQCLGALSV</sequence>
<protein>
    <submittedName>
        <fullName evidence="1">Uncharacterized protein</fullName>
    </submittedName>
</protein>
<dbReference type="HOGENOM" id="CLU_2151725_0_0_1"/>
<dbReference type="InParanoid" id="K2RHM6"/>
<accession>K2RHM6</accession>